<dbReference type="InterPro" id="IPR047347">
    <property type="entry name" value="YvaQ-like_sensor"/>
</dbReference>
<feature type="transmembrane region" description="Helical" evidence="5">
    <location>
        <begin position="7"/>
        <end position="27"/>
    </location>
</feature>
<gene>
    <name evidence="7" type="ORF">L2749_20495</name>
</gene>
<evidence type="ECO:0000256" key="5">
    <source>
        <dbReference type="SAM" id="Phobius"/>
    </source>
</evidence>
<evidence type="ECO:0000256" key="3">
    <source>
        <dbReference type="ARBA" id="ARBA00029447"/>
    </source>
</evidence>
<dbReference type="GO" id="GO:0004888">
    <property type="term" value="F:transmembrane signaling receptor activity"/>
    <property type="evidence" value="ECO:0007669"/>
    <property type="project" value="InterPro"/>
</dbReference>
<dbReference type="AlphaFoldDB" id="A0A9X1ZII1"/>
<dbReference type="Gene3D" id="1.10.287.950">
    <property type="entry name" value="Methyl-accepting chemotaxis protein"/>
    <property type="match status" value="1"/>
</dbReference>
<dbReference type="InterPro" id="IPR004089">
    <property type="entry name" value="MCPsignal_dom"/>
</dbReference>
<evidence type="ECO:0000256" key="2">
    <source>
        <dbReference type="ARBA" id="ARBA00023224"/>
    </source>
</evidence>
<dbReference type="Pfam" id="PF00015">
    <property type="entry name" value="MCPsignal"/>
    <property type="match status" value="1"/>
</dbReference>
<reference evidence="7" key="1">
    <citation type="submission" date="2022-01" db="EMBL/GenBank/DDBJ databases">
        <title>Whole genome-based taxonomy of the Shewanellaceae.</title>
        <authorList>
            <person name="Martin-Rodriguez A.J."/>
        </authorList>
    </citation>
    <scope>NUCLEOTIDE SEQUENCE</scope>
    <source>
        <strain evidence="7">DSM 23803</strain>
    </source>
</reference>
<organism evidence="7 8">
    <name type="scientific">Shewanella algicola</name>
    <dbReference type="NCBI Taxonomy" id="640633"/>
    <lineage>
        <taxon>Bacteria</taxon>
        <taxon>Pseudomonadati</taxon>
        <taxon>Pseudomonadota</taxon>
        <taxon>Gammaproteobacteria</taxon>
        <taxon>Alteromonadales</taxon>
        <taxon>Shewanellaceae</taxon>
        <taxon>Shewanella</taxon>
    </lineage>
</organism>
<keyword evidence="5" id="KW-0472">Membrane</keyword>
<dbReference type="PRINTS" id="PR00260">
    <property type="entry name" value="CHEMTRNSDUCR"/>
</dbReference>
<proteinExistence type="inferred from homology"/>
<evidence type="ECO:0000259" key="6">
    <source>
        <dbReference type="PROSITE" id="PS50111"/>
    </source>
</evidence>
<dbReference type="SUPFAM" id="SSF58104">
    <property type="entry name" value="Methyl-accepting chemotaxis protein (MCP) signaling domain"/>
    <property type="match status" value="1"/>
</dbReference>
<dbReference type="InterPro" id="IPR004090">
    <property type="entry name" value="Chemotax_Me-accpt_rcpt"/>
</dbReference>
<evidence type="ECO:0000256" key="4">
    <source>
        <dbReference type="PROSITE-ProRule" id="PRU00284"/>
    </source>
</evidence>
<dbReference type="GO" id="GO:0006935">
    <property type="term" value="P:chemotaxis"/>
    <property type="evidence" value="ECO:0007669"/>
    <property type="project" value="InterPro"/>
</dbReference>
<dbReference type="EMBL" id="JAKILJ010000070">
    <property type="protein sequence ID" value="MCL1107593.1"/>
    <property type="molecule type" value="Genomic_DNA"/>
</dbReference>
<dbReference type="PROSITE" id="PS50111">
    <property type="entry name" value="CHEMOTAXIS_TRANSDUC_2"/>
    <property type="match status" value="1"/>
</dbReference>
<sequence length="544" mass="59135">MRIISRLYFGFASLLVIMVGITLFGLFKISVADNNLTHLSEQTAVEQRQAINFRGSVHDRAISIRDAVLVNNPARSQQHQNDIIRLNEFYQTAAKTLDKMYANLQHSNEEVRLFQAIQDIEVSTLNATATLLDMINSARQTEAEQHLLTTVSPLYSEWLKRINNLIDYQETQIQLEVSTAREQTSSFQSVMLIVTAMALLIGSVVAFTSVKRLRNIIGGEPEYAADVIQQIARGDLTVKLQVDSSHSILSAVQDLSVNLTEITQNSMLTANKLLAASKALYQTAQQNEHLINNQKLATDNGAAAINQMSGTVNEVANHTNDAALLSQTATNEFNAGQLEVTQTQNDIDALAAKVSEAADIIDLLSQDSKEIGTVLDVIQGIAEQTNLLALNAAIEAARAGEQGRGFAVVADEVRNLAQRTQESTRQIQAVIESMSTSSAKAVTVMDEGQQQATSSVQQAKRAGESLTAINVSVIKISDMNTQIATAAEQQSVVAAEINQNFVEITSSALLAQQEASKITAASHQLEALAQSLELNVKQFKTESL</sequence>
<dbReference type="InterPro" id="IPR024478">
    <property type="entry name" value="HlyB_4HB_MCP"/>
</dbReference>
<dbReference type="RefSeq" id="WP_188927027.1">
    <property type="nucleotide sequence ID" value="NZ_BMQI01000071.1"/>
</dbReference>
<keyword evidence="8" id="KW-1185">Reference proteome</keyword>
<accession>A0A9X1ZII1</accession>
<evidence type="ECO:0000313" key="7">
    <source>
        <dbReference type="EMBL" id="MCL1107593.1"/>
    </source>
</evidence>
<dbReference type="Pfam" id="PF12729">
    <property type="entry name" value="4HB_MCP_1"/>
    <property type="match status" value="1"/>
</dbReference>
<protein>
    <submittedName>
        <fullName evidence="7">Methyl-accepting chemotaxis protein</fullName>
    </submittedName>
</protein>
<keyword evidence="5" id="KW-0812">Transmembrane</keyword>
<evidence type="ECO:0000313" key="8">
    <source>
        <dbReference type="Proteomes" id="UP001139408"/>
    </source>
</evidence>
<name>A0A9X1ZII1_9GAMM</name>
<keyword evidence="5" id="KW-1133">Transmembrane helix</keyword>
<dbReference type="GO" id="GO:0016020">
    <property type="term" value="C:membrane"/>
    <property type="evidence" value="ECO:0007669"/>
    <property type="project" value="UniProtKB-SubCell"/>
</dbReference>
<dbReference type="CDD" id="cd11386">
    <property type="entry name" value="MCP_signal"/>
    <property type="match status" value="1"/>
</dbReference>
<dbReference type="SMART" id="SM00283">
    <property type="entry name" value="MA"/>
    <property type="match status" value="1"/>
</dbReference>
<dbReference type="PANTHER" id="PTHR32089">
    <property type="entry name" value="METHYL-ACCEPTING CHEMOTAXIS PROTEIN MCPB"/>
    <property type="match status" value="1"/>
</dbReference>
<dbReference type="FunFam" id="1.10.287.950:FF:000001">
    <property type="entry name" value="Methyl-accepting chemotaxis sensory transducer"/>
    <property type="match status" value="1"/>
</dbReference>
<dbReference type="Proteomes" id="UP001139408">
    <property type="component" value="Unassembled WGS sequence"/>
</dbReference>
<dbReference type="CDD" id="cd19411">
    <property type="entry name" value="MCP2201-like_sensor"/>
    <property type="match status" value="1"/>
</dbReference>
<dbReference type="PANTHER" id="PTHR32089:SF120">
    <property type="entry name" value="METHYL-ACCEPTING CHEMOTAXIS PROTEIN TLPQ"/>
    <property type="match status" value="1"/>
</dbReference>
<feature type="domain" description="Methyl-accepting transducer" evidence="6">
    <location>
        <begin position="269"/>
        <end position="505"/>
    </location>
</feature>
<comment type="similarity">
    <text evidence="3">Belongs to the methyl-accepting chemotaxis (MCP) protein family.</text>
</comment>
<dbReference type="GO" id="GO:0007165">
    <property type="term" value="P:signal transduction"/>
    <property type="evidence" value="ECO:0007669"/>
    <property type="project" value="UniProtKB-KW"/>
</dbReference>
<keyword evidence="2 4" id="KW-0807">Transducer</keyword>
<comment type="caution">
    <text evidence="7">The sequence shown here is derived from an EMBL/GenBank/DDBJ whole genome shotgun (WGS) entry which is preliminary data.</text>
</comment>
<comment type="subcellular location">
    <subcellularLocation>
        <location evidence="1">Membrane</location>
    </subcellularLocation>
</comment>
<evidence type="ECO:0000256" key="1">
    <source>
        <dbReference type="ARBA" id="ARBA00004370"/>
    </source>
</evidence>